<dbReference type="GeneID" id="68093567"/>
<name>A0AA88GRH3_NAELO</name>
<proteinExistence type="predicted"/>
<gene>
    <name evidence="2" type="ORF">C9374_001111</name>
</gene>
<evidence type="ECO:0000313" key="2">
    <source>
        <dbReference type="EMBL" id="KAG2387517.1"/>
    </source>
</evidence>
<evidence type="ECO:0000256" key="1">
    <source>
        <dbReference type="SAM" id="MobiDB-lite"/>
    </source>
</evidence>
<sequence length="564" mass="66037">MARQKQNLSSTRNRFRTKENSHFAMIDTFETQFDFDHYEYAHYVVNRSKVYCLVPIGVIFQQLSPNFLSKEFPKYILNCDLTQTPPPNYRPSHLLIVLKQKEIALNDWDNYTCSRFGLLRLGKAGFECNPERIFLFKDTWFGGYYDDVTCYITQWNKQKAELFLASPRYPKRACIHIHPSSIYQSSITIDGQNNYSFLYVMAERHLPQVVDETNGDTVFYLKFPENDVHSQRFELCQMTFCSSKYDMPNVKIICELEGFSSDGYYECLEMVGTNKTKVAFLLSHNSSKFKWSGNPLELTSGLYELKENEEVKLKKLNFTNFNTYFTQNMKILNTCKLVNGKYLVMGRMSNGVESTAQENQKELSSHAISNDSNVQNSTFDRLFAEEMIWIVLDLNLKTVKRVFPREDPIASSSSTNHHEKRSKKQKKTSNQPQFLFIQDGDLNGGFANPFPRNSSTNQLSDTLNYISEDKRFKKYDLQIPKSTAWGKYMTMWSMRPFPSNPDLFQIMVHITYHSSAYYSSENYGRLFQFYFRMREECSPCFLENPVQFCDVQFMNRQCHHANSL</sequence>
<evidence type="ECO:0000313" key="3">
    <source>
        <dbReference type="Proteomes" id="UP000816034"/>
    </source>
</evidence>
<dbReference type="Proteomes" id="UP000816034">
    <property type="component" value="Unassembled WGS sequence"/>
</dbReference>
<dbReference type="EMBL" id="PYSW02000012">
    <property type="protein sequence ID" value="KAG2387517.1"/>
    <property type="molecule type" value="Genomic_DNA"/>
</dbReference>
<keyword evidence="3" id="KW-1185">Reference proteome</keyword>
<protein>
    <submittedName>
        <fullName evidence="2">Uncharacterized protein</fullName>
    </submittedName>
</protein>
<feature type="region of interest" description="Disordered" evidence="1">
    <location>
        <begin position="407"/>
        <end position="430"/>
    </location>
</feature>
<dbReference type="AlphaFoldDB" id="A0AA88GRH3"/>
<accession>A0AA88GRH3</accession>
<feature type="compositionally biased region" description="Basic residues" evidence="1">
    <location>
        <begin position="418"/>
        <end position="427"/>
    </location>
</feature>
<comment type="caution">
    <text evidence="2">The sequence shown here is derived from an EMBL/GenBank/DDBJ whole genome shotgun (WGS) entry which is preliminary data.</text>
</comment>
<reference evidence="2 3" key="1">
    <citation type="journal article" date="2018" name="BMC Genomics">
        <title>The genome of Naegleria lovaniensis, the basis for a comparative approach to unravel pathogenicity factors of the human pathogenic amoeba N. fowleri.</title>
        <authorList>
            <person name="Liechti N."/>
            <person name="Schurch N."/>
            <person name="Bruggmann R."/>
            <person name="Wittwer M."/>
        </authorList>
    </citation>
    <scope>NUCLEOTIDE SEQUENCE [LARGE SCALE GENOMIC DNA]</scope>
    <source>
        <strain evidence="2 3">ATCC 30569</strain>
    </source>
</reference>
<dbReference type="RefSeq" id="XP_044551509.1">
    <property type="nucleotide sequence ID" value="XM_044686728.1"/>
</dbReference>
<organism evidence="2 3">
    <name type="scientific">Naegleria lovaniensis</name>
    <name type="common">Amoeba</name>
    <dbReference type="NCBI Taxonomy" id="51637"/>
    <lineage>
        <taxon>Eukaryota</taxon>
        <taxon>Discoba</taxon>
        <taxon>Heterolobosea</taxon>
        <taxon>Tetramitia</taxon>
        <taxon>Eutetramitia</taxon>
        <taxon>Vahlkampfiidae</taxon>
        <taxon>Naegleria</taxon>
    </lineage>
</organism>